<dbReference type="InterPro" id="IPR025711">
    <property type="entry name" value="PepSY"/>
</dbReference>
<dbReference type="SMR" id="A0A4U7I7S5"/>
<name>A0A4U7I7S5_STRPY</name>
<sequence>MILQSDHTFLYCIVKILGKTMCLSYNRRNQRKKVVLMTIKKFSLLAIASLSLLSLAACDMDDKDDHMDNQPKTSQTSKKVKLSEDKAKSIALKDASVTEADAQMLSVTQDNEDGKAVYEIEFQNKDQEYSYTIDANSGDIVEKSSEPIND</sequence>
<evidence type="ECO:0000259" key="2">
    <source>
        <dbReference type="Pfam" id="PF03413"/>
    </source>
</evidence>
<dbReference type="EMBL" id="VCID01000541">
    <property type="protein sequence ID" value="TNY46728.1"/>
    <property type="molecule type" value="Genomic_DNA"/>
</dbReference>
<dbReference type="Gene3D" id="3.10.450.40">
    <property type="match status" value="1"/>
</dbReference>
<gene>
    <name evidence="5" type="ORF">E0F66_08175</name>
    <name evidence="4" type="ORF">E0F67_05670</name>
    <name evidence="3" type="ORF">FGO82_07380</name>
</gene>
<reference evidence="3 6" key="2">
    <citation type="submission" date="2019-05" db="EMBL/GenBank/DDBJ databases">
        <title>Novel genomic isolates of S.pyogenes and S.dysgalactiae subsp. equisimilis associated to necrotising fasciitis (NSTI).</title>
        <authorList>
            <person name="Barrantes I."/>
        </authorList>
    </citation>
    <scope>NUCLEOTIDE SEQUENCE [LARGE SCALE GENOMIC DNA]</scope>
    <source>
        <strain evidence="3 6">SPY6028</strain>
    </source>
</reference>
<feature type="domain" description="PepSY" evidence="2">
    <location>
        <begin position="81"/>
        <end position="142"/>
    </location>
</feature>
<evidence type="ECO:0000313" key="4">
    <source>
        <dbReference type="EMBL" id="TYK94900.1"/>
    </source>
</evidence>
<dbReference type="OMA" id="DATEYNY"/>
<protein>
    <recommendedName>
        <fullName evidence="2">PepSY domain-containing protein</fullName>
    </recommendedName>
</protein>
<evidence type="ECO:0000313" key="5">
    <source>
        <dbReference type="EMBL" id="TYK99054.1"/>
    </source>
</evidence>
<dbReference type="Proteomes" id="UP000325300">
    <property type="component" value="Unassembled WGS sequence"/>
</dbReference>
<evidence type="ECO:0000313" key="3">
    <source>
        <dbReference type="EMBL" id="TNY46728.1"/>
    </source>
</evidence>
<dbReference type="STRING" id="1314.SD89_02360"/>
<dbReference type="OrthoDB" id="2236551at2"/>
<feature type="region of interest" description="Disordered" evidence="1">
    <location>
        <begin position="63"/>
        <end position="84"/>
    </location>
</feature>
<dbReference type="Proteomes" id="UP000324058">
    <property type="component" value="Unassembled WGS sequence"/>
</dbReference>
<dbReference type="Pfam" id="PF03413">
    <property type="entry name" value="PepSY"/>
    <property type="match status" value="1"/>
</dbReference>
<dbReference type="EMBL" id="SJLI01000003">
    <property type="protein sequence ID" value="TYK94900.1"/>
    <property type="molecule type" value="Genomic_DNA"/>
</dbReference>
<accession>A0A4U7I7S5</accession>
<proteinExistence type="predicted"/>
<dbReference type="EMBL" id="SJLL01000008">
    <property type="protein sequence ID" value="TYK99054.1"/>
    <property type="molecule type" value="Genomic_DNA"/>
</dbReference>
<evidence type="ECO:0000313" key="8">
    <source>
        <dbReference type="Proteomes" id="UP000325300"/>
    </source>
</evidence>
<comment type="caution">
    <text evidence="3">The sequence shown here is derived from an EMBL/GenBank/DDBJ whole genome shotgun (WGS) entry which is preliminary data.</text>
</comment>
<evidence type="ECO:0000313" key="6">
    <source>
        <dbReference type="Proteomes" id="UP000316580"/>
    </source>
</evidence>
<reference evidence="7 8" key="1">
    <citation type="submission" date="2019-02" db="EMBL/GenBank/DDBJ databases">
        <title>Novel genomic isolates of S. pyogenes and S. dysgalactiae subsp. equisimilis associated to necrotising fasciitis (NSTI).</title>
        <authorList>
            <person name="Barrantes I."/>
        </authorList>
    </citation>
    <scope>NUCLEOTIDE SEQUENCE [LARGE SCALE GENOMIC DNA]</scope>
    <source>
        <strain evidence="5 7">SPY2028</strain>
        <strain evidence="4 8">SPY5003</strain>
    </source>
</reference>
<evidence type="ECO:0000313" key="7">
    <source>
        <dbReference type="Proteomes" id="UP000324058"/>
    </source>
</evidence>
<dbReference type="AlphaFoldDB" id="A0A4U7I7S5"/>
<evidence type="ECO:0000256" key="1">
    <source>
        <dbReference type="SAM" id="MobiDB-lite"/>
    </source>
</evidence>
<organism evidence="3 6">
    <name type="scientific">Streptococcus pyogenes</name>
    <dbReference type="NCBI Taxonomy" id="1314"/>
    <lineage>
        <taxon>Bacteria</taxon>
        <taxon>Bacillati</taxon>
        <taxon>Bacillota</taxon>
        <taxon>Bacilli</taxon>
        <taxon>Lactobacillales</taxon>
        <taxon>Streptococcaceae</taxon>
        <taxon>Streptococcus</taxon>
    </lineage>
</organism>
<dbReference type="Proteomes" id="UP000316580">
    <property type="component" value="Unassembled WGS sequence"/>
</dbReference>